<accession>A0A934KIJ2</accession>
<dbReference type="EMBL" id="JAEKNQ010000023">
    <property type="protein sequence ID" value="MBJ7602730.1"/>
    <property type="molecule type" value="Genomic_DNA"/>
</dbReference>
<organism evidence="1 2">
    <name type="scientific">Candidatus Dormiibacter inghamiae</name>
    <dbReference type="NCBI Taxonomy" id="3127013"/>
    <lineage>
        <taxon>Bacteria</taxon>
        <taxon>Bacillati</taxon>
        <taxon>Candidatus Dormiibacterota</taxon>
        <taxon>Candidatus Dormibacteria</taxon>
        <taxon>Candidatus Dormibacterales</taxon>
        <taxon>Candidatus Dormibacteraceae</taxon>
        <taxon>Candidatus Dormiibacter</taxon>
    </lineage>
</organism>
<reference evidence="1 2" key="1">
    <citation type="submission" date="2020-10" db="EMBL/GenBank/DDBJ databases">
        <title>Ca. Dormibacterota MAGs.</title>
        <authorList>
            <person name="Montgomery K."/>
        </authorList>
    </citation>
    <scope>NUCLEOTIDE SEQUENCE [LARGE SCALE GENOMIC DNA]</scope>
    <source>
        <strain evidence="1">SC8811_S16_3</strain>
    </source>
</reference>
<sequence>MPEFGLESNIRDVLDRHPTGREILWAHGYDVGEGFVDVLSQYQSLRDAHRAGRLRDLPALLDALNGTLQPS</sequence>
<proteinExistence type="predicted"/>
<evidence type="ECO:0000313" key="2">
    <source>
        <dbReference type="Proteomes" id="UP000620075"/>
    </source>
</evidence>
<dbReference type="AlphaFoldDB" id="A0A934KIJ2"/>
<evidence type="ECO:0000313" key="1">
    <source>
        <dbReference type="EMBL" id="MBJ7602730.1"/>
    </source>
</evidence>
<name>A0A934KIJ2_9BACT</name>
<dbReference type="RefSeq" id="WP_338177564.1">
    <property type="nucleotide sequence ID" value="NZ_JAEKNQ010000023.1"/>
</dbReference>
<gene>
    <name evidence="1" type="ORF">JF888_05990</name>
</gene>
<comment type="caution">
    <text evidence="1">The sequence shown here is derived from an EMBL/GenBank/DDBJ whole genome shotgun (WGS) entry which is preliminary data.</text>
</comment>
<protein>
    <submittedName>
        <fullName evidence="1">Uncharacterized protein</fullName>
    </submittedName>
</protein>
<dbReference type="Proteomes" id="UP000620075">
    <property type="component" value="Unassembled WGS sequence"/>
</dbReference>